<proteinExistence type="predicted"/>
<dbReference type="InterPro" id="IPR011990">
    <property type="entry name" value="TPR-like_helical_dom_sf"/>
</dbReference>
<feature type="compositionally biased region" description="Basic and acidic residues" evidence="1">
    <location>
        <begin position="80"/>
        <end position="104"/>
    </location>
</feature>
<organism evidence="2 3">
    <name type="scientific">Exserohilum turcicum (strain 28A)</name>
    <name type="common">Northern leaf blight fungus</name>
    <name type="synonym">Setosphaeria turcica</name>
    <dbReference type="NCBI Taxonomy" id="671987"/>
    <lineage>
        <taxon>Eukaryota</taxon>
        <taxon>Fungi</taxon>
        <taxon>Dikarya</taxon>
        <taxon>Ascomycota</taxon>
        <taxon>Pezizomycotina</taxon>
        <taxon>Dothideomycetes</taxon>
        <taxon>Pleosporomycetidae</taxon>
        <taxon>Pleosporales</taxon>
        <taxon>Pleosporineae</taxon>
        <taxon>Pleosporaceae</taxon>
        <taxon>Exserohilum</taxon>
    </lineage>
</organism>
<protein>
    <recommendedName>
        <fullName evidence="4">Kinesin light chain</fullName>
    </recommendedName>
</protein>
<dbReference type="PANTHER" id="PTHR46082">
    <property type="entry name" value="ATP/GTP-BINDING PROTEIN-RELATED"/>
    <property type="match status" value="1"/>
</dbReference>
<evidence type="ECO:0008006" key="4">
    <source>
        <dbReference type="Google" id="ProtNLM"/>
    </source>
</evidence>
<dbReference type="EMBL" id="KB908844">
    <property type="protein sequence ID" value="EOA82674.1"/>
    <property type="molecule type" value="Genomic_DNA"/>
</dbReference>
<dbReference type="HOGENOM" id="CLU_2098347_0_0_1"/>
<evidence type="ECO:0000313" key="2">
    <source>
        <dbReference type="EMBL" id="EOA82674.1"/>
    </source>
</evidence>
<dbReference type="PANTHER" id="PTHR46082:SF6">
    <property type="entry name" value="AAA+ ATPASE DOMAIN-CONTAINING PROTEIN-RELATED"/>
    <property type="match status" value="1"/>
</dbReference>
<accession>R0JZ05</accession>
<feature type="region of interest" description="Disordered" evidence="1">
    <location>
        <begin position="77"/>
        <end position="116"/>
    </location>
</feature>
<dbReference type="STRING" id="671987.R0JZ05"/>
<reference evidence="2 3" key="1">
    <citation type="journal article" date="2012" name="PLoS Pathog.">
        <title>Diverse lifestyles and strategies of plant pathogenesis encoded in the genomes of eighteen Dothideomycetes fungi.</title>
        <authorList>
            <person name="Ohm R.A."/>
            <person name="Feau N."/>
            <person name="Henrissat B."/>
            <person name="Schoch C.L."/>
            <person name="Horwitz B.A."/>
            <person name="Barry K.W."/>
            <person name="Condon B.J."/>
            <person name="Copeland A.C."/>
            <person name="Dhillon B."/>
            <person name="Glaser F."/>
            <person name="Hesse C.N."/>
            <person name="Kosti I."/>
            <person name="LaButti K."/>
            <person name="Lindquist E.A."/>
            <person name="Lucas S."/>
            <person name="Salamov A.A."/>
            <person name="Bradshaw R.E."/>
            <person name="Ciuffetti L."/>
            <person name="Hamelin R.C."/>
            <person name="Kema G.H.J."/>
            <person name="Lawrence C."/>
            <person name="Scott J.A."/>
            <person name="Spatafora J.W."/>
            <person name="Turgeon B.G."/>
            <person name="de Wit P.J.G.M."/>
            <person name="Zhong S."/>
            <person name="Goodwin S.B."/>
            <person name="Grigoriev I.V."/>
        </authorList>
    </citation>
    <scope>NUCLEOTIDE SEQUENCE [LARGE SCALE GENOMIC DNA]</scope>
    <source>
        <strain evidence="3">28A</strain>
    </source>
</reference>
<keyword evidence="3" id="KW-1185">Reference proteome</keyword>
<dbReference type="SUPFAM" id="SSF48452">
    <property type="entry name" value="TPR-like"/>
    <property type="match status" value="1"/>
</dbReference>
<evidence type="ECO:0000256" key="1">
    <source>
        <dbReference type="SAM" id="MobiDB-lite"/>
    </source>
</evidence>
<dbReference type="RefSeq" id="XP_008029451.1">
    <property type="nucleotide sequence ID" value="XM_008031260.1"/>
</dbReference>
<dbReference type="InterPro" id="IPR053137">
    <property type="entry name" value="NLR-like"/>
</dbReference>
<dbReference type="OrthoDB" id="626167at2759"/>
<gene>
    <name evidence="2" type="ORF">SETTUDRAFT_34215</name>
</gene>
<dbReference type="Gene3D" id="1.25.40.10">
    <property type="entry name" value="Tetratricopeptide repeat domain"/>
    <property type="match status" value="1"/>
</dbReference>
<dbReference type="GeneID" id="19403882"/>
<evidence type="ECO:0000313" key="3">
    <source>
        <dbReference type="Proteomes" id="UP000016935"/>
    </source>
</evidence>
<dbReference type="Pfam" id="PF13374">
    <property type="entry name" value="TPR_10"/>
    <property type="match status" value="1"/>
</dbReference>
<sequence length="116" mass="13417">MYESALEGYKNTFGPEQLDTLRTMDDFAGVLVNQRNYKEAEALFRQLLAGHEKALGNEHPDTLRCAQNLTQILKRMLRNRNKDSDEKDAGQEDVKTMKRGREVTDEAYEVPKKRKV</sequence>
<dbReference type="Proteomes" id="UP000016935">
    <property type="component" value="Unassembled WGS sequence"/>
</dbReference>
<dbReference type="AlphaFoldDB" id="R0JZ05"/>
<name>R0JZ05_EXST2</name>
<reference evidence="2 3" key="2">
    <citation type="journal article" date="2013" name="PLoS Genet.">
        <title>Comparative genome structure, secondary metabolite, and effector coding capacity across Cochliobolus pathogens.</title>
        <authorList>
            <person name="Condon B.J."/>
            <person name="Leng Y."/>
            <person name="Wu D."/>
            <person name="Bushley K.E."/>
            <person name="Ohm R.A."/>
            <person name="Otillar R."/>
            <person name="Martin J."/>
            <person name="Schackwitz W."/>
            <person name="Grimwood J."/>
            <person name="MohdZainudin N."/>
            <person name="Xue C."/>
            <person name="Wang R."/>
            <person name="Manning V.A."/>
            <person name="Dhillon B."/>
            <person name="Tu Z.J."/>
            <person name="Steffenson B.J."/>
            <person name="Salamov A."/>
            <person name="Sun H."/>
            <person name="Lowry S."/>
            <person name="LaButti K."/>
            <person name="Han J."/>
            <person name="Copeland A."/>
            <person name="Lindquist E."/>
            <person name="Barry K."/>
            <person name="Schmutz J."/>
            <person name="Baker S.E."/>
            <person name="Ciuffetti L.M."/>
            <person name="Grigoriev I.V."/>
            <person name="Zhong S."/>
            <person name="Turgeon B.G."/>
        </authorList>
    </citation>
    <scope>NUCLEOTIDE SEQUENCE [LARGE SCALE GENOMIC DNA]</scope>
    <source>
        <strain evidence="3">28A</strain>
    </source>
</reference>